<feature type="region of interest" description="Disordered" evidence="1">
    <location>
        <begin position="102"/>
        <end position="135"/>
    </location>
</feature>
<dbReference type="AlphaFoldDB" id="A0AAD7C723"/>
<evidence type="ECO:0000313" key="2">
    <source>
        <dbReference type="EMBL" id="KAJ7640911.1"/>
    </source>
</evidence>
<proteinExistence type="predicted"/>
<sequence length="209" mass="23594">MSPMYDSITPREFTWRILHEPDSNRDFEHGRPKDFMWASKKVLNERTQAWHTDLRMCVQTRVDTAVARGAYIRGKGRTFTAERDTDERSGVYACTVPSFPPVRPRPFGGTRARRRLNPGRGSAFTPRSRRGGHFGESTREALGWLRNAAAEATTRITIARSSYLLRSQGDKAQGDTPDTEPRAARAGRGHRRGEHRRRAGVKKTSNGDG</sequence>
<feature type="compositionally biased region" description="Basic and acidic residues" evidence="1">
    <location>
        <begin position="168"/>
        <end position="183"/>
    </location>
</feature>
<feature type="region of interest" description="Disordered" evidence="1">
    <location>
        <begin position="163"/>
        <end position="209"/>
    </location>
</feature>
<accession>A0AAD7C723</accession>
<comment type="caution">
    <text evidence="2">The sequence shown here is derived from an EMBL/GenBank/DDBJ whole genome shotgun (WGS) entry which is preliminary data.</text>
</comment>
<dbReference type="Proteomes" id="UP001221757">
    <property type="component" value="Unassembled WGS sequence"/>
</dbReference>
<feature type="compositionally biased region" description="Basic residues" evidence="1">
    <location>
        <begin position="185"/>
        <end position="201"/>
    </location>
</feature>
<dbReference type="EMBL" id="JARKIE010000421">
    <property type="protein sequence ID" value="KAJ7640911.1"/>
    <property type="molecule type" value="Genomic_DNA"/>
</dbReference>
<keyword evidence="3" id="KW-1185">Reference proteome</keyword>
<protein>
    <submittedName>
        <fullName evidence="2">Uncharacterized protein</fullName>
    </submittedName>
</protein>
<evidence type="ECO:0000313" key="3">
    <source>
        <dbReference type="Proteomes" id="UP001221757"/>
    </source>
</evidence>
<organism evidence="2 3">
    <name type="scientific">Mycena rosella</name>
    <name type="common">Pink bonnet</name>
    <name type="synonym">Agaricus rosellus</name>
    <dbReference type="NCBI Taxonomy" id="1033263"/>
    <lineage>
        <taxon>Eukaryota</taxon>
        <taxon>Fungi</taxon>
        <taxon>Dikarya</taxon>
        <taxon>Basidiomycota</taxon>
        <taxon>Agaricomycotina</taxon>
        <taxon>Agaricomycetes</taxon>
        <taxon>Agaricomycetidae</taxon>
        <taxon>Agaricales</taxon>
        <taxon>Marasmiineae</taxon>
        <taxon>Mycenaceae</taxon>
        <taxon>Mycena</taxon>
    </lineage>
</organism>
<reference evidence="2" key="1">
    <citation type="submission" date="2023-03" db="EMBL/GenBank/DDBJ databases">
        <title>Massive genome expansion in bonnet fungi (Mycena s.s.) driven by repeated elements and novel gene families across ecological guilds.</title>
        <authorList>
            <consortium name="Lawrence Berkeley National Laboratory"/>
            <person name="Harder C.B."/>
            <person name="Miyauchi S."/>
            <person name="Viragh M."/>
            <person name="Kuo A."/>
            <person name="Thoen E."/>
            <person name="Andreopoulos B."/>
            <person name="Lu D."/>
            <person name="Skrede I."/>
            <person name="Drula E."/>
            <person name="Henrissat B."/>
            <person name="Morin E."/>
            <person name="Kohler A."/>
            <person name="Barry K."/>
            <person name="LaButti K."/>
            <person name="Morin E."/>
            <person name="Salamov A."/>
            <person name="Lipzen A."/>
            <person name="Mereny Z."/>
            <person name="Hegedus B."/>
            <person name="Baldrian P."/>
            <person name="Stursova M."/>
            <person name="Weitz H."/>
            <person name="Taylor A."/>
            <person name="Grigoriev I.V."/>
            <person name="Nagy L.G."/>
            <person name="Martin F."/>
            <person name="Kauserud H."/>
        </authorList>
    </citation>
    <scope>NUCLEOTIDE SEQUENCE</scope>
    <source>
        <strain evidence="2">CBHHK067</strain>
    </source>
</reference>
<name>A0AAD7C723_MYCRO</name>
<evidence type="ECO:0000256" key="1">
    <source>
        <dbReference type="SAM" id="MobiDB-lite"/>
    </source>
</evidence>
<gene>
    <name evidence="2" type="ORF">B0H17DRAFT_1105269</name>
</gene>